<name>A0A6M5Z570_9BACT</name>
<evidence type="ECO:0000256" key="1">
    <source>
        <dbReference type="SAM" id="MobiDB-lite"/>
    </source>
</evidence>
<feature type="region of interest" description="Disordered" evidence="1">
    <location>
        <begin position="91"/>
        <end position="113"/>
    </location>
</feature>
<dbReference type="AlphaFoldDB" id="A0A6M5Z570"/>
<organism evidence="2 3">
    <name type="scientific">Frigoriglobus tundricola</name>
    <dbReference type="NCBI Taxonomy" id="2774151"/>
    <lineage>
        <taxon>Bacteria</taxon>
        <taxon>Pseudomonadati</taxon>
        <taxon>Planctomycetota</taxon>
        <taxon>Planctomycetia</taxon>
        <taxon>Gemmatales</taxon>
        <taxon>Gemmataceae</taxon>
        <taxon>Frigoriglobus</taxon>
    </lineage>
</organism>
<reference evidence="3" key="1">
    <citation type="submission" date="2020-05" db="EMBL/GenBank/DDBJ databases">
        <title>Frigoriglobus tundricola gen. nov., sp. nov., a psychrotolerant cellulolytic planctomycete of the family Gemmataceae with two divergent copies of 16S rRNA gene.</title>
        <authorList>
            <person name="Kulichevskaya I.S."/>
            <person name="Ivanova A.A."/>
            <person name="Naumoff D.G."/>
            <person name="Beletsky A.V."/>
            <person name="Rijpstra W.I.C."/>
            <person name="Sinninghe Damste J.S."/>
            <person name="Mardanov A.V."/>
            <person name="Ravin N.V."/>
            <person name="Dedysh S.N."/>
        </authorList>
    </citation>
    <scope>NUCLEOTIDE SEQUENCE [LARGE SCALE GENOMIC DNA]</scope>
    <source>
        <strain evidence="3">PL17</strain>
    </source>
</reference>
<accession>A0A6M5Z570</accession>
<keyword evidence="3" id="KW-1185">Reference proteome</keyword>
<evidence type="ECO:0000313" key="3">
    <source>
        <dbReference type="Proteomes" id="UP000503447"/>
    </source>
</evidence>
<evidence type="ECO:0000313" key="2">
    <source>
        <dbReference type="EMBL" id="QJX00601.1"/>
    </source>
</evidence>
<dbReference type="EMBL" id="CP053452">
    <property type="protein sequence ID" value="QJX00601.1"/>
    <property type="molecule type" value="Genomic_DNA"/>
</dbReference>
<dbReference type="Proteomes" id="UP000503447">
    <property type="component" value="Chromosome"/>
</dbReference>
<proteinExistence type="predicted"/>
<evidence type="ECO:0008006" key="4">
    <source>
        <dbReference type="Google" id="ProtNLM"/>
    </source>
</evidence>
<protein>
    <recommendedName>
        <fullName evidence="4">Carboxypeptidase regulatory-like domain-containing protein</fullName>
    </recommendedName>
</protein>
<gene>
    <name evidence="2" type="ORF">FTUN_8233</name>
</gene>
<dbReference type="KEGG" id="ftj:FTUN_8233"/>
<sequence length="143" mass="15065">MKFRHFFPSVLIGVICLTGCSDQNGGRVKVDGTVKLKGQPLQDGTVSFEPLDGQPSRATAIVSAGAYSIPRASGLVPGKYLIRISAGDGKTAVNPVDPSKPPGPGGSTNIISKELVPADWNVKSNQERTVAKDGSNRFEFDIP</sequence>